<dbReference type="AlphaFoldDB" id="A0A7S0SJ80"/>
<dbReference type="EMBL" id="HBFC01018972">
    <property type="protein sequence ID" value="CAD8708600.1"/>
    <property type="molecule type" value="Transcribed_RNA"/>
</dbReference>
<feature type="compositionally biased region" description="Gly residues" evidence="1">
    <location>
        <begin position="525"/>
        <end position="534"/>
    </location>
</feature>
<feature type="region of interest" description="Disordered" evidence="1">
    <location>
        <begin position="525"/>
        <end position="576"/>
    </location>
</feature>
<evidence type="ECO:0000313" key="3">
    <source>
        <dbReference type="EMBL" id="CAD8708600.1"/>
    </source>
</evidence>
<sequence length="734" mass="77398">MLSLRSCHYAAPAVLLLALLLHATPSDAVRKMPQAQKSGDEASSPAKEGSWPDAPLALLSEVSPVRQVAASKAHTTETPSPLGANRKGGRAMSDYEDSELFDEDSPPGLLNPRDFTARLTAPSDDHRAVEEVADEELFDEDTPEVPIYTAVDPGQFFEHANRKDKEEKQEPSGASKARRPGKGASATDVEVRQKHEAAAGASSAPTSELRAAGGSQANTKLASSSPSSPVHKKSQKHEAAAGASSAPTSEARAAGASQAKMKSASSSPSSPVQKKSQKSARGDAKAHGLVRAPIEAADDAFSPTTADAYHAKKGHRRKSPTAVASGDKSPLRPSSSAASAESNASIDVTGFLLTEIVKRVSLLPSDCVPEHTVILVQVSHHHIPLFHAQVKNVIQLRCFMRRYVLLALDSRSMDECRKIQADGVELFCARNVRQYTGGGEGRGIDGALSFEQTKDILFDRWTVVADILEATPDLKLWVFDADVVIFKIPAFELTAGCDLSTQMDKLDALGAADVDYAAVMHEASGGGGGGGGKGAAAAESDVSTRGGSAASRHRRRLASSGDGDGNSDGASPFATPSLVPHEDLKRYSMNGGQVVLHSTPAVVAFLRSLGNLGETSGQMNQMMLRAAGTPWESLTTCDLPESFSSACWGLALDPFTFHANCVTTAEGKLKQMHAALGLVTPALSPSTAKVTVAEGYPQGTTRYCWDMGVMCKGMCRAGKRCEVAPNTRTLIPKP</sequence>
<accession>A0A7S0SJ80</accession>
<proteinExistence type="predicted"/>
<evidence type="ECO:0000256" key="1">
    <source>
        <dbReference type="SAM" id="MobiDB-lite"/>
    </source>
</evidence>
<evidence type="ECO:0000256" key="2">
    <source>
        <dbReference type="SAM" id="SignalP"/>
    </source>
</evidence>
<name>A0A7S0SJ80_9CHLO</name>
<evidence type="ECO:0008006" key="4">
    <source>
        <dbReference type="Google" id="ProtNLM"/>
    </source>
</evidence>
<feature type="compositionally biased region" description="Low complexity" evidence="1">
    <location>
        <begin position="535"/>
        <end position="550"/>
    </location>
</feature>
<protein>
    <recommendedName>
        <fullName evidence="4">Nucleotide-diphospho-sugar transferase domain-containing protein</fullName>
    </recommendedName>
</protein>
<feature type="region of interest" description="Disordered" evidence="1">
    <location>
        <begin position="309"/>
        <end position="339"/>
    </location>
</feature>
<feature type="region of interest" description="Disordered" evidence="1">
    <location>
        <begin position="31"/>
        <end position="53"/>
    </location>
</feature>
<organism evidence="3">
    <name type="scientific">Mantoniella antarctica</name>
    <dbReference type="NCBI Taxonomy" id="81844"/>
    <lineage>
        <taxon>Eukaryota</taxon>
        <taxon>Viridiplantae</taxon>
        <taxon>Chlorophyta</taxon>
        <taxon>Mamiellophyceae</taxon>
        <taxon>Mamiellales</taxon>
        <taxon>Mamiellaceae</taxon>
        <taxon>Mantoniella</taxon>
    </lineage>
</organism>
<feature type="compositionally biased region" description="Acidic residues" evidence="1">
    <location>
        <begin position="131"/>
        <end position="143"/>
    </location>
</feature>
<feature type="chain" id="PRO_5031269689" description="Nucleotide-diphospho-sugar transferase domain-containing protein" evidence="2">
    <location>
        <begin position="29"/>
        <end position="734"/>
    </location>
</feature>
<feature type="compositionally biased region" description="Acidic residues" evidence="1">
    <location>
        <begin position="94"/>
        <end position="105"/>
    </location>
</feature>
<keyword evidence="2" id="KW-0732">Signal</keyword>
<feature type="region of interest" description="Disordered" evidence="1">
    <location>
        <begin position="67"/>
        <end position="287"/>
    </location>
</feature>
<feature type="signal peptide" evidence="2">
    <location>
        <begin position="1"/>
        <end position="28"/>
    </location>
</feature>
<gene>
    <name evidence="3" type="ORF">MANT1106_LOCUS11283</name>
</gene>
<feature type="compositionally biased region" description="Basic and acidic residues" evidence="1">
    <location>
        <begin position="159"/>
        <end position="170"/>
    </location>
</feature>
<reference evidence="3" key="1">
    <citation type="submission" date="2021-01" db="EMBL/GenBank/DDBJ databases">
        <authorList>
            <person name="Corre E."/>
            <person name="Pelletier E."/>
            <person name="Niang G."/>
            <person name="Scheremetjew M."/>
            <person name="Finn R."/>
            <person name="Kale V."/>
            <person name="Holt S."/>
            <person name="Cochrane G."/>
            <person name="Meng A."/>
            <person name="Brown T."/>
            <person name="Cohen L."/>
        </authorList>
    </citation>
    <scope>NUCLEOTIDE SEQUENCE</scope>
    <source>
        <strain evidence="3">SL-175</strain>
    </source>
</reference>
<feature type="compositionally biased region" description="Low complexity" evidence="1">
    <location>
        <begin position="253"/>
        <end position="274"/>
    </location>
</feature>